<proteinExistence type="predicted"/>
<gene>
    <name evidence="1" type="ORF">JX360_00855</name>
</gene>
<dbReference type="RefSeq" id="WP_244348459.1">
    <property type="nucleotide sequence ID" value="NZ_JAFIRA010000001.1"/>
</dbReference>
<dbReference type="EMBL" id="JAFIRA010000001">
    <property type="protein sequence ID" value="MCJ2541465.1"/>
    <property type="molecule type" value="Genomic_DNA"/>
</dbReference>
<keyword evidence="2" id="KW-1185">Reference proteome</keyword>
<name>A0ABT0C7X0_THEVL</name>
<evidence type="ECO:0000313" key="1">
    <source>
        <dbReference type="EMBL" id="MCJ2541465.1"/>
    </source>
</evidence>
<comment type="caution">
    <text evidence="1">The sequence shown here is derived from an EMBL/GenBank/DDBJ whole genome shotgun (WGS) entry which is preliminary data.</text>
</comment>
<sequence>MNRQTVWLKGDTRNHQGHFVPQSEYTLIDADQNGWALICVDNARCYYVDPEALRFEAG</sequence>
<accession>A0ABT0C7X0</accession>
<dbReference type="Proteomes" id="UP000830835">
    <property type="component" value="Unassembled WGS sequence"/>
</dbReference>
<organism evidence="1 2">
    <name type="scientific">Thermostichus vulcanus str. 'Rupite'</name>
    <dbReference type="NCBI Taxonomy" id="2813851"/>
    <lineage>
        <taxon>Bacteria</taxon>
        <taxon>Bacillati</taxon>
        <taxon>Cyanobacteriota</taxon>
        <taxon>Cyanophyceae</taxon>
        <taxon>Thermostichales</taxon>
        <taxon>Thermostichaceae</taxon>
        <taxon>Thermostichus</taxon>
    </lineage>
</organism>
<evidence type="ECO:0000313" key="2">
    <source>
        <dbReference type="Proteomes" id="UP000830835"/>
    </source>
</evidence>
<protein>
    <submittedName>
        <fullName evidence="1">Uncharacterized protein</fullName>
    </submittedName>
</protein>
<reference evidence="1" key="1">
    <citation type="submission" date="2021-02" db="EMBL/GenBank/DDBJ databases">
        <title>The CRISPR/cas machinery reduction and long-range gene transfer in the hot spring cyanobacterium Synechococcus.</title>
        <authorList>
            <person name="Dvorak P."/>
            <person name="Jahodarova E."/>
            <person name="Hasler P."/>
            <person name="Poulickova A."/>
        </authorList>
    </citation>
    <scope>NUCLEOTIDE SEQUENCE</scope>
    <source>
        <strain evidence="1">Rupite</strain>
    </source>
</reference>